<keyword evidence="1" id="KW-0328">Glycosyltransferase</keyword>
<evidence type="ECO:0008006" key="4">
    <source>
        <dbReference type="Google" id="ProtNLM"/>
    </source>
</evidence>
<organism evidence="3">
    <name type="scientific">bioreactor metagenome</name>
    <dbReference type="NCBI Taxonomy" id="1076179"/>
    <lineage>
        <taxon>unclassified sequences</taxon>
        <taxon>metagenomes</taxon>
        <taxon>ecological metagenomes</taxon>
    </lineage>
</organism>
<dbReference type="GO" id="GO:0009244">
    <property type="term" value="P:lipopolysaccharide core region biosynthetic process"/>
    <property type="evidence" value="ECO:0007669"/>
    <property type="project" value="TreeGrafter"/>
</dbReference>
<dbReference type="SUPFAM" id="SSF53756">
    <property type="entry name" value="UDP-Glycosyltransferase/glycogen phosphorylase"/>
    <property type="match status" value="1"/>
</dbReference>
<reference evidence="3" key="1">
    <citation type="submission" date="2019-08" db="EMBL/GenBank/DDBJ databases">
        <authorList>
            <person name="Kucharzyk K."/>
            <person name="Murdoch R.W."/>
            <person name="Higgins S."/>
            <person name="Loffler F."/>
        </authorList>
    </citation>
    <scope>NUCLEOTIDE SEQUENCE</scope>
</reference>
<name>A0A645H958_9ZZZZ</name>
<gene>
    <name evidence="3" type="ORF">SDC9_179801</name>
</gene>
<evidence type="ECO:0000256" key="1">
    <source>
        <dbReference type="ARBA" id="ARBA00022676"/>
    </source>
</evidence>
<dbReference type="EMBL" id="VSSQ01084260">
    <property type="protein sequence ID" value="MPN32323.1"/>
    <property type="molecule type" value="Genomic_DNA"/>
</dbReference>
<dbReference type="Pfam" id="PF01075">
    <property type="entry name" value="Glyco_transf_9"/>
    <property type="match status" value="1"/>
</dbReference>
<dbReference type="CDD" id="cd03789">
    <property type="entry name" value="GT9_LPS_heptosyltransferase"/>
    <property type="match status" value="1"/>
</dbReference>
<proteinExistence type="predicted"/>
<dbReference type="GO" id="GO:0008713">
    <property type="term" value="F:ADP-heptose-lipopolysaccharide heptosyltransferase activity"/>
    <property type="evidence" value="ECO:0007669"/>
    <property type="project" value="TreeGrafter"/>
</dbReference>
<dbReference type="InterPro" id="IPR051199">
    <property type="entry name" value="LPS_LOS_Heptosyltrfase"/>
</dbReference>
<protein>
    <recommendedName>
        <fullName evidence="4">ADP-heptose--LPS heptosyltransferase 2</fullName>
    </recommendedName>
</protein>
<comment type="caution">
    <text evidence="3">The sequence shown here is derived from an EMBL/GenBank/DDBJ whole genome shotgun (WGS) entry which is preliminary data.</text>
</comment>
<dbReference type="AlphaFoldDB" id="A0A645H958"/>
<dbReference type="GO" id="GO:0005829">
    <property type="term" value="C:cytosol"/>
    <property type="evidence" value="ECO:0007669"/>
    <property type="project" value="TreeGrafter"/>
</dbReference>
<keyword evidence="2" id="KW-0808">Transferase</keyword>
<dbReference type="PANTHER" id="PTHR30160">
    <property type="entry name" value="TETRAACYLDISACCHARIDE 4'-KINASE-RELATED"/>
    <property type="match status" value="1"/>
</dbReference>
<accession>A0A645H958</accession>
<sequence>MTLCLPNAARNFAARFLGEHNIAQEEKLIVINPATTWLSKNWPAEFYASTADALAADAKIIMCGGPGDRAIADKVKACANMPIIDAVGKTSLLEMAALLNKANLLIVGDTGPLHMAVALGVPTVSIFGATDPARFGPLPRGHIVLRSKANCMPCHKTVCPQKDLRCMNSIRPEIVVNAARRALAAGNGAGLKH</sequence>
<evidence type="ECO:0000256" key="2">
    <source>
        <dbReference type="ARBA" id="ARBA00022679"/>
    </source>
</evidence>
<dbReference type="Gene3D" id="3.40.50.2000">
    <property type="entry name" value="Glycogen Phosphorylase B"/>
    <property type="match status" value="1"/>
</dbReference>
<dbReference type="InterPro" id="IPR002201">
    <property type="entry name" value="Glyco_trans_9"/>
</dbReference>
<evidence type="ECO:0000313" key="3">
    <source>
        <dbReference type="EMBL" id="MPN32323.1"/>
    </source>
</evidence>